<sequence>MFRVKVFAALTTAAVALTACSYEKPGPAVEQPVGLTIDAPRVTVDNPGTGEKKLLEYRDIDSTQDVNYRVTEGFSQDLLKKSAAEKFQASDVESTTTTLPLSAKVDKASEDVEDQLPATRNAFVTAGAPETSGDTDVSSAEGFQFGWRGQNTGQMNSLRLAAPQEATDEARGSVEQAIMKLTALPVVFPTEEVGKGASWTVDSRVTGESTLLQTTRYTVASIEGDQVKLNVEVEQRPSLGALSFEGQAQGTELEDKELKVVDSSTQSKGNITVDLSKPLPVGGDVSFDTKVIYGAAGSELRVVQSSLTELNFT</sequence>
<feature type="signal peptide" evidence="1">
    <location>
        <begin position="1"/>
        <end position="21"/>
    </location>
</feature>
<dbReference type="RefSeq" id="WP_200435449.1">
    <property type="nucleotide sequence ID" value="NZ_JAEHFL010000003.1"/>
</dbReference>
<keyword evidence="3" id="KW-1185">Reference proteome</keyword>
<name>A0A8I1HWF7_9CORY</name>
<gene>
    <name evidence="2" type="ORF">JDP02_03190</name>
</gene>
<accession>A0A8I1HWF7</accession>
<dbReference type="EMBL" id="JAEHFL010000003">
    <property type="protein sequence ID" value="MBK3427517.1"/>
    <property type="molecule type" value="Genomic_DNA"/>
</dbReference>
<reference evidence="2 3" key="1">
    <citation type="submission" date="2020-12" db="EMBL/GenBank/DDBJ databases">
        <title>Draft genome sequence of the commensal strain Corynebacterium tuberculostearicum MFP09/CIP 102622 isolated from human skin.</title>
        <authorList>
            <person name="Boukerb A.M."/>
            <person name="Janvier X."/>
            <person name="Feuilloley M.G.J."/>
            <person name="Groboillot A."/>
        </authorList>
    </citation>
    <scope>NUCLEOTIDE SEQUENCE [LARGE SCALE GENOMIC DNA]</scope>
    <source>
        <strain evidence="2 3">CIP 102622</strain>
    </source>
</reference>
<organism evidence="2 3">
    <name type="scientific">Corynebacterium tuberculostearicum</name>
    <dbReference type="NCBI Taxonomy" id="38304"/>
    <lineage>
        <taxon>Bacteria</taxon>
        <taxon>Bacillati</taxon>
        <taxon>Actinomycetota</taxon>
        <taxon>Actinomycetes</taxon>
        <taxon>Mycobacteriales</taxon>
        <taxon>Corynebacteriaceae</taxon>
        <taxon>Corynebacterium</taxon>
    </lineage>
</organism>
<protein>
    <recommendedName>
        <fullName evidence="4">Secreted protein</fullName>
    </recommendedName>
</protein>
<evidence type="ECO:0000313" key="3">
    <source>
        <dbReference type="Proteomes" id="UP000603369"/>
    </source>
</evidence>
<dbReference type="Proteomes" id="UP000603369">
    <property type="component" value="Unassembled WGS sequence"/>
</dbReference>
<dbReference type="AlphaFoldDB" id="A0A8I1HWF7"/>
<dbReference type="PROSITE" id="PS51257">
    <property type="entry name" value="PROKAR_LIPOPROTEIN"/>
    <property type="match status" value="1"/>
</dbReference>
<feature type="chain" id="PRO_5034526012" description="Secreted protein" evidence="1">
    <location>
        <begin position="22"/>
        <end position="313"/>
    </location>
</feature>
<keyword evidence="1" id="KW-0732">Signal</keyword>
<comment type="caution">
    <text evidence="2">The sequence shown here is derived from an EMBL/GenBank/DDBJ whole genome shotgun (WGS) entry which is preliminary data.</text>
</comment>
<evidence type="ECO:0008006" key="4">
    <source>
        <dbReference type="Google" id="ProtNLM"/>
    </source>
</evidence>
<evidence type="ECO:0000256" key="1">
    <source>
        <dbReference type="SAM" id="SignalP"/>
    </source>
</evidence>
<proteinExistence type="predicted"/>
<evidence type="ECO:0000313" key="2">
    <source>
        <dbReference type="EMBL" id="MBK3427517.1"/>
    </source>
</evidence>